<dbReference type="RefSeq" id="WP_386763888.1">
    <property type="nucleotide sequence ID" value="NZ_JBHSTI010000002.1"/>
</dbReference>
<dbReference type="InterPro" id="IPR000086">
    <property type="entry name" value="NUDIX_hydrolase_dom"/>
</dbReference>
<dbReference type="InterPro" id="IPR015797">
    <property type="entry name" value="NUDIX_hydrolase-like_dom_sf"/>
</dbReference>
<dbReference type="InterPro" id="IPR020476">
    <property type="entry name" value="Nudix_hydrolase"/>
</dbReference>
<dbReference type="PROSITE" id="PS00893">
    <property type="entry name" value="NUDIX_BOX"/>
    <property type="match status" value="1"/>
</dbReference>
<evidence type="ECO:0000256" key="3">
    <source>
        <dbReference type="ARBA" id="ARBA00022801"/>
    </source>
</evidence>
<name>A0ABW1SXY1_9ACTN</name>
<dbReference type="GO" id="GO:0016787">
    <property type="term" value="F:hydrolase activity"/>
    <property type="evidence" value="ECO:0007669"/>
    <property type="project" value="UniProtKB-KW"/>
</dbReference>
<keyword evidence="3 4" id="KW-0378">Hydrolase</keyword>
<comment type="caution">
    <text evidence="6">The sequence shown here is derived from an EMBL/GenBank/DDBJ whole genome shotgun (WGS) entry which is preliminary data.</text>
</comment>
<comment type="cofactor">
    <cofactor evidence="1">
        <name>Mg(2+)</name>
        <dbReference type="ChEBI" id="CHEBI:18420"/>
    </cofactor>
</comment>
<evidence type="ECO:0000256" key="1">
    <source>
        <dbReference type="ARBA" id="ARBA00001946"/>
    </source>
</evidence>
<dbReference type="PRINTS" id="PR00502">
    <property type="entry name" value="NUDIXFAMILY"/>
</dbReference>
<gene>
    <name evidence="6" type="ORF">ACFQGU_03125</name>
</gene>
<dbReference type="InterPro" id="IPR020084">
    <property type="entry name" value="NUDIX_hydrolase_CS"/>
</dbReference>
<organism evidence="6 7">
    <name type="scientific">Longivirga aurantiaca</name>
    <dbReference type="NCBI Taxonomy" id="1837743"/>
    <lineage>
        <taxon>Bacteria</taxon>
        <taxon>Bacillati</taxon>
        <taxon>Actinomycetota</taxon>
        <taxon>Actinomycetes</taxon>
        <taxon>Sporichthyales</taxon>
        <taxon>Sporichthyaceae</taxon>
        <taxon>Longivirga</taxon>
    </lineage>
</organism>
<feature type="domain" description="Nudix hydrolase" evidence="5">
    <location>
        <begin position="20"/>
        <end position="181"/>
    </location>
</feature>
<dbReference type="PANTHER" id="PTHR43046">
    <property type="entry name" value="GDP-MANNOSE MANNOSYL HYDROLASE"/>
    <property type="match status" value="1"/>
</dbReference>
<evidence type="ECO:0000313" key="6">
    <source>
        <dbReference type="EMBL" id="MFC6236855.1"/>
    </source>
</evidence>
<protein>
    <submittedName>
        <fullName evidence="6">NUDIX hydrolase</fullName>
    </submittedName>
</protein>
<dbReference type="EMBL" id="JBHSTI010000002">
    <property type="protein sequence ID" value="MFC6236855.1"/>
    <property type="molecule type" value="Genomic_DNA"/>
</dbReference>
<evidence type="ECO:0000256" key="4">
    <source>
        <dbReference type="RuleBase" id="RU003476"/>
    </source>
</evidence>
<dbReference type="Gene3D" id="3.90.79.10">
    <property type="entry name" value="Nucleoside Triphosphate Pyrophosphohydrolase"/>
    <property type="match status" value="1"/>
</dbReference>
<evidence type="ECO:0000313" key="7">
    <source>
        <dbReference type="Proteomes" id="UP001596138"/>
    </source>
</evidence>
<keyword evidence="7" id="KW-1185">Reference proteome</keyword>
<proteinExistence type="inferred from homology"/>
<accession>A0ABW1SXY1</accession>
<dbReference type="Proteomes" id="UP001596138">
    <property type="component" value="Unassembled WGS sequence"/>
</dbReference>
<reference evidence="7" key="1">
    <citation type="journal article" date="2019" name="Int. J. Syst. Evol. Microbiol.">
        <title>The Global Catalogue of Microorganisms (GCM) 10K type strain sequencing project: providing services to taxonomists for standard genome sequencing and annotation.</title>
        <authorList>
            <consortium name="The Broad Institute Genomics Platform"/>
            <consortium name="The Broad Institute Genome Sequencing Center for Infectious Disease"/>
            <person name="Wu L."/>
            <person name="Ma J."/>
        </authorList>
    </citation>
    <scope>NUCLEOTIDE SEQUENCE [LARGE SCALE GENOMIC DNA]</scope>
    <source>
        <strain evidence="7">CGMCC 4.7317</strain>
    </source>
</reference>
<sequence length="181" mass="19884">MTRVVRIVHGVPMPEDAVRVRREATRAVVRRGDDVLLLVSRSGDYRFPGGGLDAGETVEQALARELLEECGARLDRVGEHVLTVVDERPAREPGAVFAHESRFYACDVHDGLGQVAHDLRERTLALVPVWVDVRHALAVNRGLRDARLEAGPSSSPDTAAEPDDLAWIERETVALEVVASR</sequence>
<comment type="similarity">
    <text evidence="2 4">Belongs to the Nudix hydrolase family.</text>
</comment>
<dbReference type="CDD" id="cd02883">
    <property type="entry name" value="NUDIX_Hydrolase"/>
    <property type="match status" value="1"/>
</dbReference>
<dbReference type="PROSITE" id="PS51462">
    <property type="entry name" value="NUDIX"/>
    <property type="match status" value="1"/>
</dbReference>
<dbReference type="Pfam" id="PF00293">
    <property type="entry name" value="NUDIX"/>
    <property type="match status" value="1"/>
</dbReference>
<evidence type="ECO:0000256" key="2">
    <source>
        <dbReference type="ARBA" id="ARBA00005582"/>
    </source>
</evidence>
<dbReference type="SUPFAM" id="SSF55811">
    <property type="entry name" value="Nudix"/>
    <property type="match status" value="1"/>
</dbReference>
<evidence type="ECO:0000259" key="5">
    <source>
        <dbReference type="PROSITE" id="PS51462"/>
    </source>
</evidence>
<dbReference type="PANTHER" id="PTHR43046:SF15">
    <property type="entry name" value="MUTT_NUDIX FAMILY PROTEIN"/>
    <property type="match status" value="1"/>
</dbReference>